<protein>
    <submittedName>
        <fullName evidence="2">Cell envelope integrity protein CreD</fullName>
    </submittedName>
</protein>
<dbReference type="Proteomes" id="UP001165541">
    <property type="component" value="Unassembled WGS sequence"/>
</dbReference>
<keyword evidence="1" id="KW-0472">Membrane</keyword>
<gene>
    <name evidence="2" type="primary">creD</name>
    <name evidence="2" type="ORF">M8A51_23410</name>
</gene>
<sequence length="463" mass="49498">MKNVLLGKAMAIAAITLLLLLGLGHIADLVDERRQRQQEAQWSVEQGQAGRQTLLGPVLHRSCTEEWDTPVGEGAGRKLVTSKREVLLAAVPDQLTLHADAALEARYRGLFKVNSYAAKTRLQARWADVATLQPKAEHAGSRLQCQAPVLMVALSDARGIRVAQVQADGQRLDVKAGTGHPAYPRGFHAVLPAAPESGAVQADVTLELVGTGEFSLAPVAHHTQVELRSDWPHPSFGGRFLPAQREVDQDGFRAEWRVSSLATTAPADVLRGAPLCPSSTGGNEPEGGCIEAFGVSFIDPVNPYVLGDRATKYGVLFIALTFVTVAMVELLKKRRVHPVQYLLVGCALVLFFLLLLSLSEHFAFGLAYAGASTACAALLAYYASHMLGGWRAGLGFGAAVGTLYGALYLLLQMEQTALVIGSLLLFAVLALIMVLTRRLDWYGLSGTLNGRPGAAPPASEGQQ</sequence>
<dbReference type="PANTHER" id="PTHR30092">
    <property type="entry name" value="INNER MEMBRANE PROTEIN CRED"/>
    <property type="match status" value="1"/>
</dbReference>
<evidence type="ECO:0000313" key="3">
    <source>
        <dbReference type="Proteomes" id="UP001165541"/>
    </source>
</evidence>
<evidence type="ECO:0000256" key="1">
    <source>
        <dbReference type="SAM" id="Phobius"/>
    </source>
</evidence>
<keyword evidence="1" id="KW-0812">Transmembrane</keyword>
<name>A0ABT0YXC4_9BURK</name>
<dbReference type="RefSeq" id="WP_251780967.1">
    <property type="nucleotide sequence ID" value="NZ_JAMKFE010000019.1"/>
</dbReference>
<feature type="transmembrane region" description="Helical" evidence="1">
    <location>
        <begin position="417"/>
        <end position="435"/>
    </location>
</feature>
<dbReference type="Pfam" id="PF06123">
    <property type="entry name" value="CreD"/>
    <property type="match status" value="1"/>
</dbReference>
<dbReference type="InterPro" id="IPR010364">
    <property type="entry name" value="Uncharacterised_IM_CreD"/>
</dbReference>
<feature type="transmembrane region" description="Helical" evidence="1">
    <location>
        <begin position="313"/>
        <end position="331"/>
    </location>
</feature>
<evidence type="ECO:0000313" key="2">
    <source>
        <dbReference type="EMBL" id="MCM5682488.1"/>
    </source>
</evidence>
<feature type="transmembrane region" description="Helical" evidence="1">
    <location>
        <begin position="338"/>
        <end position="356"/>
    </location>
</feature>
<comment type="caution">
    <text evidence="2">The sequence shown here is derived from an EMBL/GenBank/DDBJ whole genome shotgun (WGS) entry which is preliminary data.</text>
</comment>
<feature type="transmembrane region" description="Helical" evidence="1">
    <location>
        <begin position="362"/>
        <end position="382"/>
    </location>
</feature>
<dbReference type="PANTHER" id="PTHR30092:SF0">
    <property type="entry name" value="INNER MEMBRANE PROTEIN CRED"/>
    <property type="match status" value="1"/>
</dbReference>
<dbReference type="EMBL" id="JAMKFE010000019">
    <property type="protein sequence ID" value="MCM5682488.1"/>
    <property type="molecule type" value="Genomic_DNA"/>
</dbReference>
<reference evidence="2" key="1">
    <citation type="submission" date="2022-05" db="EMBL/GenBank/DDBJ databases">
        <title>Schlegelella sp. nov., isolated from mangrove soil.</title>
        <authorList>
            <person name="Liu Y."/>
            <person name="Ge X."/>
            <person name="Liu W."/>
        </authorList>
    </citation>
    <scope>NUCLEOTIDE SEQUENCE</scope>
    <source>
        <strain evidence="2">S2-27</strain>
    </source>
</reference>
<keyword evidence="1" id="KW-1133">Transmembrane helix</keyword>
<dbReference type="PIRSF" id="PIRSF004548">
    <property type="entry name" value="CreD"/>
    <property type="match status" value="1"/>
</dbReference>
<feature type="transmembrane region" description="Helical" evidence="1">
    <location>
        <begin position="394"/>
        <end position="411"/>
    </location>
</feature>
<dbReference type="NCBIfam" id="NF008712">
    <property type="entry name" value="PRK11715.1-1"/>
    <property type="match status" value="1"/>
</dbReference>
<keyword evidence="3" id="KW-1185">Reference proteome</keyword>
<accession>A0ABT0YXC4</accession>
<organism evidence="2 3">
    <name type="scientific">Caldimonas mangrovi</name>
    <dbReference type="NCBI Taxonomy" id="2944811"/>
    <lineage>
        <taxon>Bacteria</taxon>
        <taxon>Pseudomonadati</taxon>
        <taxon>Pseudomonadota</taxon>
        <taxon>Betaproteobacteria</taxon>
        <taxon>Burkholderiales</taxon>
        <taxon>Sphaerotilaceae</taxon>
        <taxon>Caldimonas</taxon>
    </lineage>
</organism>
<proteinExistence type="predicted"/>